<gene>
    <name evidence="2" type="primary">Acey_s0178.g641</name>
    <name evidence="2" type="ORF">Y032_0178g641</name>
</gene>
<proteinExistence type="predicted"/>
<sequence>MNEWRIPQTELINTDHFILYRLVMEVITIVKSMRIDSKGDPLDGVTIDSDRLPTRDVRNRKPDFRKS</sequence>
<feature type="region of interest" description="Disordered" evidence="1">
    <location>
        <begin position="46"/>
        <end position="67"/>
    </location>
</feature>
<dbReference type="EMBL" id="JARK01001514">
    <property type="protein sequence ID" value="EYB93804.1"/>
    <property type="molecule type" value="Genomic_DNA"/>
</dbReference>
<accession>A0A016STY7</accession>
<dbReference type="AlphaFoldDB" id="A0A016STY7"/>
<evidence type="ECO:0000256" key="1">
    <source>
        <dbReference type="SAM" id="MobiDB-lite"/>
    </source>
</evidence>
<comment type="caution">
    <text evidence="2">The sequence shown here is derived from an EMBL/GenBank/DDBJ whole genome shotgun (WGS) entry which is preliminary data.</text>
</comment>
<protein>
    <submittedName>
        <fullName evidence="2">Uncharacterized protein</fullName>
    </submittedName>
</protein>
<feature type="compositionally biased region" description="Basic and acidic residues" evidence="1">
    <location>
        <begin position="48"/>
        <end position="67"/>
    </location>
</feature>
<organism evidence="2 3">
    <name type="scientific">Ancylostoma ceylanicum</name>
    <dbReference type="NCBI Taxonomy" id="53326"/>
    <lineage>
        <taxon>Eukaryota</taxon>
        <taxon>Metazoa</taxon>
        <taxon>Ecdysozoa</taxon>
        <taxon>Nematoda</taxon>
        <taxon>Chromadorea</taxon>
        <taxon>Rhabditida</taxon>
        <taxon>Rhabditina</taxon>
        <taxon>Rhabditomorpha</taxon>
        <taxon>Strongyloidea</taxon>
        <taxon>Ancylostomatidae</taxon>
        <taxon>Ancylostomatinae</taxon>
        <taxon>Ancylostoma</taxon>
    </lineage>
</organism>
<name>A0A016STY7_9BILA</name>
<keyword evidence="3" id="KW-1185">Reference proteome</keyword>
<reference evidence="3" key="1">
    <citation type="journal article" date="2015" name="Nat. Genet.">
        <title>The genome and transcriptome of the zoonotic hookworm Ancylostoma ceylanicum identify infection-specific gene families.</title>
        <authorList>
            <person name="Schwarz E.M."/>
            <person name="Hu Y."/>
            <person name="Antoshechkin I."/>
            <person name="Miller M.M."/>
            <person name="Sternberg P.W."/>
            <person name="Aroian R.V."/>
        </authorList>
    </citation>
    <scope>NUCLEOTIDE SEQUENCE</scope>
    <source>
        <strain evidence="3">HY135</strain>
    </source>
</reference>
<evidence type="ECO:0000313" key="3">
    <source>
        <dbReference type="Proteomes" id="UP000024635"/>
    </source>
</evidence>
<dbReference type="Proteomes" id="UP000024635">
    <property type="component" value="Unassembled WGS sequence"/>
</dbReference>
<evidence type="ECO:0000313" key="2">
    <source>
        <dbReference type="EMBL" id="EYB93804.1"/>
    </source>
</evidence>